<dbReference type="OrthoDB" id="411812at2759"/>
<dbReference type="Proteomes" id="UP000186817">
    <property type="component" value="Unassembled WGS sequence"/>
</dbReference>
<name>A0A1Q9C151_SYMMI</name>
<comment type="caution">
    <text evidence="1">The sequence shown here is derived from an EMBL/GenBank/DDBJ whole genome shotgun (WGS) entry which is preliminary data.</text>
</comment>
<reference evidence="1 2" key="1">
    <citation type="submission" date="2016-02" db="EMBL/GenBank/DDBJ databases">
        <title>Genome analysis of coral dinoflagellate symbionts highlights evolutionary adaptations to a symbiotic lifestyle.</title>
        <authorList>
            <person name="Aranda M."/>
            <person name="Li Y."/>
            <person name="Liew Y.J."/>
            <person name="Baumgarten S."/>
            <person name="Simakov O."/>
            <person name="Wilson M."/>
            <person name="Piel J."/>
            <person name="Ashoor H."/>
            <person name="Bougouffa S."/>
            <person name="Bajic V.B."/>
            <person name="Ryu T."/>
            <person name="Ravasi T."/>
            <person name="Bayer T."/>
            <person name="Micklem G."/>
            <person name="Kim H."/>
            <person name="Bhak J."/>
            <person name="Lajeunesse T.C."/>
            <person name="Voolstra C.R."/>
        </authorList>
    </citation>
    <scope>NUCLEOTIDE SEQUENCE [LARGE SCALE GENOMIC DNA]</scope>
    <source>
        <strain evidence="1 2">CCMP2467</strain>
    </source>
</reference>
<gene>
    <name evidence="1" type="ORF">AK812_SmicGene43387</name>
</gene>
<dbReference type="AlphaFoldDB" id="A0A1Q9C151"/>
<evidence type="ECO:0000313" key="2">
    <source>
        <dbReference type="Proteomes" id="UP000186817"/>
    </source>
</evidence>
<protein>
    <submittedName>
        <fullName evidence="1">Uncharacterized protein</fullName>
    </submittedName>
</protein>
<sequence length="306" mass="33326">MEGCYNVIVALKFEVISGGYKLQAVVQLAVAIAVHIGDLESAAQIAIVITLLERVLIAIEHQAPNIPLVVMQRLIGAAINSIVNVSTLVWLPIYGYFHGDHWLRQITSQVTLTFRGNETTEDGLVPFYWILVLPTQLISSLVQGLRTDISTLPMGQANPCMTLFTALAKARHWVRRTSHWHNVSYIGASYCGVATADDDGLWGLTDAEIENSFSINLGLTARQCSIAFLHDCYSGFASSGVHRHLVFPIALSAVEKVPPLSTIGATGEEEAIGHSIAPASSHIDPRPPQVRLTLPRDIEAIVTHHD</sequence>
<accession>A0A1Q9C151</accession>
<keyword evidence="2" id="KW-1185">Reference proteome</keyword>
<proteinExistence type="predicted"/>
<dbReference type="EMBL" id="LSRX01001962">
    <property type="protein sequence ID" value="OLP76651.1"/>
    <property type="molecule type" value="Genomic_DNA"/>
</dbReference>
<evidence type="ECO:0000313" key="1">
    <source>
        <dbReference type="EMBL" id="OLP76651.1"/>
    </source>
</evidence>
<organism evidence="1 2">
    <name type="scientific">Symbiodinium microadriaticum</name>
    <name type="common">Dinoflagellate</name>
    <name type="synonym">Zooxanthella microadriatica</name>
    <dbReference type="NCBI Taxonomy" id="2951"/>
    <lineage>
        <taxon>Eukaryota</taxon>
        <taxon>Sar</taxon>
        <taxon>Alveolata</taxon>
        <taxon>Dinophyceae</taxon>
        <taxon>Suessiales</taxon>
        <taxon>Symbiodiniaceae</taxon>
        <taxon>Symbiodinium</taxon>
    </lineage>
</organism>